<dbReference type="GeneID" id="65561752"/>
<gene>
    <name evidence="1" type="ORF">J5U23_00131</name>
</gene>
<name>A0A8F5GRQ8_SACSH</name>
<dbReference type="KEGG" id="sshi:J5U23_00131"/>
<dbReference type="AlphaFoldDB" id="A0A8F5GRQ8"/>
<accession>A0A8F5GRQ8</accession>
<evidence type="ECO:0000313" key="1">
    <source>
        <dbReference type="EMBL" id="QXJ27269.1"/>
    </source>
</evidence>
<sequence length="690" mass="79557">MAIPDFILYQKLDLNFVTKFNCWLKLKDEDSVQLVCNVLRQPSVDINEFGIRMSDNKWIFRKGNFVVMIEDDKETIIRKDENEYVVDYIMYNNNEIYPIYLKGRKYILNGEEYEKYLSYLDKKILIGKRKLTIILGNKRLDVDRGDRVYVSKHSISIIYDSGTKVINNEGIASYFNFKGDYLGFIQSYGNIYRSSEGIIVSSKKGNIGICIDDAYLIGEFSGGLLILCGESLKQYYNTGWREIERNIDSEFLVNSNRNLFGILKNGKLYIFDNNFNKLSIFDNVTSFNFNSKRIYLVSNDRTVGIATLEDNYKPIKVINRNNSIQNPIILQVDENYSHSFNIKNGRVLDIKVVEDKKKIVLIEPFEYSKDSLEISAGNTFFSFTYTIPYTSQLPKIEFSNAKIFAADEGGALIGNPDKNALLMFNIKYSIPTRSQITFTIEALSQIYKFTTMENYGKKSLKIPLTINNLKLSDVQVNVYAHVDDRLVASLEFLAPMEIVRKEANLNRNKIIIINNSVEKEVAIVKNEIFEWKELFEYPLEYKGILFGKVGEKIEVDGEMIIVRDGYDLVKIVKDNGNYIREYLLIGIKNPIKSINAELKGDQLIIKLDMEPNIPFEIFYGPYSFRGISKEVNHIIFQIEPIYNSIKIRAYTHGFTWESQYDLVNIIKLSISMALSEAVAIKEVLSNFGIV</sequence>
<dbReference type="EMBL" id="CP077717">
    <property type="protein sequence ID" value="QXJ27269.1"/>
    <property type="molecule type" value="Genomic_DNA"/>
</dbReference>
<dbReference type="Proteomes" id="UP000694018">
    <property type="component" value="Chromosome"/>
</dbReference>
<dbReference type="OrthoDB" id="42571at2157"/>
<dbReference type="RefSeq" id="WP_218266637.1">
    <property type="nucleotide sequence ID" value="NZ_CP077717.1"/>
</dbReference>
<proteinExistence type="predicted"/>
<organism evidence="1 2">
    <name type="scientific">Saccharolobus shibatae (strain ATCC 51178 / DSM 5389 / JCM 8931 / NBRC 15437 / B12)</name>
    <name type="common">Sulfolobus shibatae</name>
    <dbReference type="NCBI Taxonomy" id="523848"/>
    <lineage>
        <taxon>Archaea</taxon>
        <taxon>Thermoproteota</taxon>
        <taxon>Thermoprotei</taxon>
        <taxon>Sulfolobales</taxon>
        <taxon>Sulfolobaceae</taxon>
        <taxon>Saccharolobus</taxon>
    </lineage>
</organism>
<evidence type="ECO:0000313" key="2">
    <source>
        <dbReference type="Proteomes" id="UP000694018"/>
    </source>
</evidence>
<reference evidence="1" key="1">
    <citation type="journal article" date="2021" name="Environ. Microbiol.">
        <title>New insights into the diversity and evolution of the archaeal mobilome from three complete genomes of Saccharolobus shibatae.</title>
        <authorList>
            <person name="Medvedeva S."/>
            <person name="Brandt D."/>
            <person name="Cvirkaite-Krupovic V."/>
            <person name="Liu Y."/>
            <person name="Severinov K."/>
            <person name="Ishino S."/>
            <person name="Ishino Y."/>
            <person name="Prangishvili D."/>
            <person name="Kalinowski J."/>
            <person name="Krupovic M."/>
        </authorList>
    </citation>
    <scope>NUCLEOTIDE SEQUENCE</scope>
    <source>
        <strain evidence="1">B12</strain>
    </source>
</reference>
<protein>
    <submittedName>
        <fullName evidence="1">Uncharacterized protein</fullName>
    </submittedName>
</protein>
<dbReference type="NCBIfam" id="NF046072">
    <property type="entry name" value="UpsX"/>
    <property type="match status" value="1"/>
</dbReference>